<protein>
    <recommendedName>
        <fullName evidence="3">Reverse transcriptase domain-containing protein</fullName>
    </recommendedName>
</protein>
<gene>
    <name evidence="1" type="ORF">BS50DRAFT_514487</name>
</gene>
<dbReference type="STRING" id="1448308.A0A2T2P6G5"/>
<name>A0A2T2P6G5_CORCC</name>
<dbReference type="OrthoDB" id="74545at2759"/>
<dbReference type="PANTHER" id="PTHR37015:SF2">
    <property type="entry name" value="REVERSE TRANSCRIPTASE DOMAIN-CONTAINING PROTEIN"/>
    <property type="match status" value="1"/>
</dbReference>
<organism evidence="1 2">
    <name type="scientific">Corynespora cassiicola Philippines</name>
    <dbReference type="NCBI Taxonomy" id="1448308"/>
    <lineage>
        <taxon>Eukaryota</taxon>
        <taxon>Fungi</taxon>
        <taxon>Dikarya</taxon>
        <taxon>Ascomycota</taxon>
        <taxon>Pezizomycotina</taxon>
        <taxon>Dothideomycetes</taxon>
        <taxon>Pleosporomycetidae</taxon>
        <taxon>Pleosporales</taxon>
        <taxon>Corynesporascaceae</taxon>
        <taxon>Corynespora</taxon>
    </lineage>
</organism>
<evidence type="ECO:0000313" key="1">
    <source>
        <dbReference type="EMBL" id="PSN73291.1"/>
    </source>
</evidence>
<proteinExistence type="predicted"/>
<keyword evidence="2" id="KW-1185">Reference proteome</keyword>
<dbReference type="Proteomes" id="UP000240883">
    <property type="component" value="Unassembled WGS sequence"/>
</dbReference>
<reference evidence="1 2" key="1">
    <citation type="journal article" date="2018" name="Front. Microbiol.">
        <title>Genome-Wide Analysis of Corynespora cassiicola Leaf Fall Disease Putative Effectors.</title>
        <authorList>
            <person name="Lopez D."/>
            <person name="Ribeiro S."/>
            <person name="Label P."/>
            <person name="Fumanal B."/>
            <person name="Venisse J.S."/>
            <person name="Kohler A."/>
            <person name="de Oliveira R.R."/>
            <person name="Labutti K."/>
            <person name="Lipzen A."/>
            <person name="Lail K."/>
            <person name="Bauer D."/>
            <person name="Ohm R.A."/>
            <person name="Barry K.W."/>
            <person name="Spatafora J."/>
            <person name="Grigoriev I.V."/>
            <person name="Martin F.M."/>
            <person name="Pujade-Renaud V."/>
        </authorList>
    </citation>
    <scope>NUCLEOTIDE SEQUENCE [LARGE SCALE GENOMIC DNA]</scope>
    <source>
        <strain evidence="1 2">Philippines</strain>
    </source>
</reference>
<dbReference type="AlphaFoldDB" id="A0A2T2P6G5"/>
<accession>A0A2T2P6G5</accession>
<dbReference type="PANTHER" id="PTHR37015">
    <property type="entry name" value="REVERSE TRANSCRIPTASE DOMAIN-CONTAINING PROTEIN"/>
    <property type="match status" value="1"/>
</dbReference>
<evidence type="ECO:0000313" key="2">
    <source>
        <dbReference type="Proteomes" id="UP000240883"/>
    </source>
</evidence>
<dbReference type="EMBL" id="KZ678129">
    <property type="protein sequence ID" value="PSN73291.1"/>
    <property type="molecule type" value="Genomic_DNA"/>
</dbReference>
<evidence type="ECO:0008006" key="3">
    <source>
        <dbReference type="Google" id="ProtNLM"/>
    </source>
</evidence>
<sequence>MTSSSGSVFSETLQTITTTKLQELAEQRATFDSQKQSLLATLATENDPLERLFLLAGGVKVCLNVKLSHGKADKNGGLGRVVISDTSRKGLETDLKNLDRFLEQARYDQSVSPKVLQSWEKLLLQYLQVQSSKYQYADLYGKLVTEWLASEKTALPDGDVEMTGSFEEVPGAKKLEARAEWEKSVFEPAVVDVSRIKKYLDGLFFKQQEDQTLKKATLKLQADVEEFEAMLEASQFNVSTLTWIIQGLQNSDLLSNEKRETLNDFLTNEIILGEIADVLNMRMAALTRWSWGDHVPLEQRPKISGGYSINMHEDLLQAIFLHYLGVKWSVFFKQALLTFREAAWSPNQNDIPKIDLRRRRYFLGHSGINRYATLENERASVHTDNYFLHQLLDHDAQQIETEEGEEEVDLDQHRPEKRLKSPGGAQLMSMCSVPAQQPAKKKRVMQNARKGARISAWDQGNSKSKKPMENKQKLLHLLSTEIVVNTRLHGGLTCFHAVFDSWNPLLSHDTILTVLGFFGVSSKWANFFKSFLKAPLKFLDDINAAPRARQRGTPGSHSLSDMFGEVVLFCLDVAVNQVTDGGLLYRIYDDTWFWSPDYDKCATAWESVVEFASVMNARLNNNKTGSVHISSSKSQSIRTGRLPEGDIRWGFLVLDPNTGQFEVDAHMVDAHIDDLGKQLEGKSKSVIDWVQAWNSYATNFFSSNFGKAANCYGRQHVDKILATHSRIQARVFNDGNVVQFLKEMISKRFAVDDIPDGFLFFPVDLGGLELRSPFVGLLQIRESVMENPYSLLDEFEEEEKQDYLDSKTEFDDGDVYNQEANVYKPEDPDTFFSLAEFTRYREEFSPVGSANLVEVYEKLLRRPSEESIDFTHQILNALERLAGQNNLKSINAYHIEMDAYWKWITQMHGPEMVERFGGLNIVDSGLLPIGMVGIFRQKRIKWQD</sequence>